<keyword evidence="3" id="KW-0808">Transferase</keyword>
<proteinExistence type="inferred from homology"/>
<evidence type="ECO:0000256" key="6">
    <source>
        <dbReference type="ARBA" id="ARBA00022840"/>
    </source>
</evidence>
<feature type="compositionally biased region" description="Polar residues" evidence="9">
    <location>
        <begin position="909"/>
        <end position="926"/>
    </location>
</feature>
<dbReference type="PANTHER" id="PTHR48012:SF10">
    <property type="entry name" value="FI20177P1"/>
    <property type="match status" value="1"/>
</dbReference>
<organism evidence="11 12">
    <name type="scientific">Ectocarpus siliculosus</name>
    <name type="common">Brown alga</name>
    <name type="synonym">Conferva siliculosa</name>
    <dbReference type="NCBI Taxonomy" id="2880"/>
    <lineage>
        <taxon>Eukaryota</taxon>
        <taxon>Sar</taxon>
        <taxon>Stramenopiles</taxon>
        <taxon>Ochrophyta</taxon>
        <taxon>PX clade</taxon>
        <taxon>Phaeophyceae</taxon>
        <taxon>Ectocarpales</taxon>
        <taxon>Ectocarpaceae</taxon>
        <taxon>Ectocarpus</taxon>
    </lineage>
</organism>
<protein>
    <submittedName>
        <fullName evidence="11">Serine/threonine protein kinase</fullName>
    </submittedName>
</protein>
<feature type="region of interest" description="Disordered" evidence="9">
    <location>
        <begin position="985"/>
        <end position="1043"/>
    </location>
</feature>
<feature type="region of interest" description="Disordered" evidence="9">
    <location>
        <begin position="516"/>
        <end position="775"/>
    </location>
</feature>
<dbReference type="GO" id="GO:0004674">
    <property type="term" value="F:protein serine/threonine kinase activity"/>
    <property type="evidence" value="ECO:0007669"/>
    <property type="project" value="UniProtKB-KW"/>
</dbReference>
<feature type="domain" description="Protein kinase" evidence="10">
    <location>
        <begin position="1"/>
        <end position="228"/>
    </location>
</feature>
<evidence type="ECO:0000259" key="10">
    <source>
        <dbReference type="PROSITE" id="PS50011"/>
    </source>
</evidence>
<feature type="compositionally biased region" description="Low complexity" evidence="9">
    <location>
        <begin position="816"/>
        <end position="844"/>
    </location>
</feature>
<feature type="compositionally biased region" description="Basic residues" evidence="9">
    <location>
        <begin position="561"/>
        <end position="571"/>
    </location>
</feature>
<dbReference type="SMART" id="SM00220">
    <property type="entry name" value="S_TKc"/>
    <property type="match status" value="1"/>
</dbReference>
<evidence type="ECO:0000256" key="4">
    <source>
        <dbReference type="ARBA" id="ARBA00022741"/>
    </source>
</evidence>
<evidence type="ECO:0000256" key="3">
    <source>
        <dbReference type="ARBA" id="ARBA00022679"/>
    </source>
</evidence>
<dbReference type="OrthoDB" id="8693905at2759"/>
<reference evidence="11 12" key="1">
    <citation type="journal article" date="2010" name="Nature">
        <title>The Ectocarpus genome and the independent evolution of multicellularity in brown algae.</title>
        <authorList>
            <person name="Cock J.M."/>
            <person name="Sterck L."/>
            <person name="Rouze P."/>
            <person name="Scornet D."/>
            <person name="Allen A.E."/>
            <person name="Amoutzias G."/>
            <person name="Anthouard V."/>
            <person name="Artiguenave F."/>
            <person name="Aury J.M."/>
            <person name="Badger J.H."/>
            <person name="Beszteri B."/>
            <person name="Billiau K."/>
            <person name="Bonnet E."/>
            <person name="Bothwell J.H."/>
            <person name="Bowler C."/>
            <person name="Boyen C."/>
            <person name="Brownlee C."/>
            <person name="Carrano C.J."/>
            <person name="Charrier B."/>
            <person name="Cho G.Y."/>
            <person name="Coelho S.M."/>
            <person name="Collen J."/>
            <person name="Corre E."/>
            <person name="Da Silva C."/>
            <person name="Delage L."/>
            <person name="Delaroque N."/>
            <person name="Dittami S.M."/>
            <person name="Doulbeau S."/>
            <person name="Elias M."/>
            <person name="Farnham G."/>
            <person name="Gachon C.M."/>
            <person name="Gschloessl B."/>
            <person name="Heesch S."/>
            <person name="Jabbari K."/>
            <person name="Jubin C."/>
            <person name="Kawai H."/>
            <person name="Kimura K."/>
            <person name="Kloareg B."/>
            <person name="Kupper F.C."/>
            <person name="Lang D."/>
            <person name="Le Bail A."/>
            <person name="Leblanc C."/>
            <person name="Lerouge P."/>
            <person name="Lohr M."/>
            <person name="Lopez P.J."/>
            <person name="Martens C."/>
            <person name="Maumus F."/>
            <person name="Michel G."/>
            <person name="Miranda-Saavedra D."/>
            <person name="Morales J."/>
            <person name="Moreau H."/>
            <person name="Motomura T."/>
            <person name="Nagasato C."/>
            <person name="Napoli C.A."/>
            <person name="Nelson D.R."/>
            <person name="Nyvall-Collen P."/>
            <person name="Peters A.F."/>
            <person name="Pommier C."/>
            <person name="Potin P."/>
            <person name="Poulain J."/>
            <person name="Quesneville H."/>
            <person name="Read B."/>
            <person name="Rensing S.A."/>
            <person name="Ritter A."/>
            <person name="Rousvoal S."/>
            <person name="Samanta M."/>
            <person name="Samson G."/>
            <person name="Schroeder D.C."/>
            <person name="Segurens B."/>
            <person name="Strittmatter M."/>
            <person name="Tonon T."/>
            <person name="Tregear J.W."/>
            <person name="Valentin K."/>
            <person name="von Dassow P."/>
            <person name="Yamagishi T."/>
            <person name="Van de Peer Y."/>
            <person name="Wincker P."/>
        </authorList>
    </citation>
    <scope>NUCLEOTIDE SEQUENCE [LARGE SCALE GENOMIC DNA]</scope>
    <source>
        <strain evidence="12">Ec32 / CCAP1310/4</strain>
    </source>
</reference>
<comment type="catalytic activity">
    <reaction evidence="8">
        <text>L-seryl-[protein] + ATP = O-phospho-L-seryl-[protein] + ADP + H(+)</text>
        <dbReference type="Rhea" id="RHEA:17989"/>
        <dbReference type="Rhea" id="RHEA-COMP:9863"/>
        <dbReference type="Rhea" id="RHEA-COMP:11604"/>
        <dbReference type="ChEBI" id="CHEBI:15378"/>
        <dbReference type="ChEBI" id="CHEBI:29999"/>
        <dbReference type="ChEBI" id="CHEBI:30616"/>
        <dbReference type="ChEBI" id="CHEBI:83421"/>
        <dbReference type="ChEBI" id="CHEBI:456216"/>
        <dbReference type="EC" id="2.7.11.1"/>
    </reaction>
</comment>
<dbReference type="PANTHER" id="PTHR48012">
    <property type="entry name" value="STERILE20-LIKE KINASE, ISOFORM B-RELATED"/>
    <property type="match status" value="1"/>
</dbReference>
<keyword evidence="12" id="KW-1185">Reference proteome</keyword>
<keyword evidence="2 11" id="KW-0723">Serine/threonine-protein kinase</keyword>
<evidence type="ECO:0000313" key="12">
    <source>
        <dbReference type="Proteomes" id="UP000002630"/>
    </source>
</evidence>
<evidence type="ECO:0000256" key="8">
    <source>
        <dbReference type="ARBA" id="ARBA00048679"/>
    </source>
</evidence>
<dbReference type="Proteomes" id="UP000002630">
    <property type="component" value="Linkage Group LG08"/>
</dbReference>
<feature type="compositionally biased region" description="Low complexity" evidence="9">
    <location>
        <begin position="618"/>
        <end position="640"/>
    </location>
</feature>
<evidence type="ECO:0000256" key="9">
    <source>
        <dbReference type="SAM" id="MobiDB-lite"/>
    </source>
</evidence>
<dbReference type="SUPFAM" id="SSF56112">
    <property type="entry name" value="Protein kinase-like (PK-like)"/>
    <property type="match status" value="1"/>
</dbReference>
<dbReference type="AlphaFoldDB" id="D8LIZ0"/>
<evidence type="ECO:0000256" key="5">
    <source>
        <dbReference type="ARBA" id="ARBA00022777"/>
    </source>
</evidence>
<feature type="compositionally biased region" description="Gly residues" evidence="9">
    <location>
        <begin position="400"/>
        <end position="409"/>
    </location>
</feature>
<dbReference type="GO" id="GO:0005524">
    <property type="term" value="F:ATP binding"/>
    <property type="evidence" value="ECO:0007669"/>
    <property type="project" value="UniProtKB-KW"/>
</dbReference>
<comment type="catalytic activity">
    <reaction evidence="7">
        <text>L-threonyl-[protein] + ATP = O-phospho-L-threonyl-[protein] + ADP + H(+)</text>
        <dbReference type="Rhea" id="RHEA:46608"/>
        <dbReference type="Rhea" id="RHEA-COMP:11060"/>
        <dbReference type="Rhea" id="RHEA-COMP:11605"/>
        <dbReference type="ChEBI" id="CHEBI:15378"/>
        <dbReference type="ChEBI" id="CHEBI:30013"/>
        <dbReference type="ChEBI" id="CHEBI:30616"/>
        <dbReference type="ChEBI" id="CHEBI:61977"/>
        <dbReference type="ChEBI" id="CHEBI:456216"/>
        <dbReference type="EC" id="2.7.11.1"/>
    </reaction>
</comment>
<keyword evidence="4" id="KW-0547">Nucleotide-binding</keyword>
<dbReference type="Pfam" id="PF00069">
    <property type="entry name" value="Pkinase"/>
    <property type="match status" value="1"/>
</dbReference>
<dbReference type="STRING" id="2880.D8LIZ0"/>
<evidence type="ECO:0000256" key="1">
    <source>
        <dbReference type="ARBA" id="ARBA00008874"/>
    </source>
</evidence>
<keyword evidence="6" id="KW-0067">ATP-binding</keyword>
<evidence type="ECO:0000256" key="7">
    <source>
        <dbReference type="ARBA" id="ARBA00047899"/>
    </source>
</evidence>
<dbReference type="Gene3D" id="1.10.510.10">
    <property type="entry name" value="Transferase(Phosphotransferase) domain 1"/>
    <property type="match status" value="1"/>
</dbReference>
<feature type="region of interest" description="Disordered" evidence="9">
    <location>
        <begin position="816"/>
        <end position="965"/>
    </location>
</feature>
<dbReference type="OMA" id="HENEGMA"/>
<dbReference type="PROSITE" id="PS50011">
    <property type="entry name" value="PROTEIN_KINASE_DOM"/>
    <property type="match status" value="1"/>
</dbReference>
<feature type="compositionally biased region" description="Polar residues" evidence="9">
    <location>
        <begin position="471"/>
        <end position="484"/>
    </location>
</feature>
<feature type="region of interest" description="Disordered" evidence="9">
    <location>
        <begin position="469"/>
        <end position="503"/>
    </location>
</feature>
<dbReference type="GO" id="GO:0005737">
    <property type="term" value="C:cytoplasm"/>
    <property type="evidence" value="ECO:0007669"/>
    <property type="project" value="TreeGrafter"/>
</dbReference>
<evidence type="ECO:0000313" key="11">
    <source>
        <dbReference type="EMBL" id="CBN76874.1"/>
    </source>
</evidence>
<dbReference type="InterPro" id="IPR011009">
    <property type="entry name" value="Kinase-like_dom_sf"/>
</dbReference>
<dbReference type="InterPro" id="IPR000719">
    <property type="entry name" value="Prot_kinase_dom"/>
</dbReference>
<feature type="region of interest" description="Disordered" evidence="9">
    <location>
        <begin position="400"/>
        <end position="420"/>
    </location>
</feature>
<gene>
    <name evidence="11" type="primary">PK</name>
    <name evidence="11" type="ORF">Esi_0023_0133</name>
</gene>
<name>D8LIZ0_ECTSI</name>
<feature type="compositionally biased region" description="Basic and acidic residues" evidence="9">
    <location>
        <begin position="881"/>
        <end position="891"/>
    </location>
</feature>
<accession>D8LIZ0</accession>
<evidence type="ECO:0000256" key="2">
    <source>
        <dbReference type="ARBA" id="ARBA00022527"/>
    </source>
</evidence>
<dbReference type="InParanoid" id="D8LIZ0"/>
<dbReference type="EMBL" id="FN648409">
    <property type="protein sequence ID" value="CBN76874.1"/>
    <property type="molecule type" value="Genomic_DNA"/>
</dbReference>
<sequence>MKVVELEAAEDDLDNIQQEIKMLQAFNCPQLTRYHGSFIVGSALWISMEYLEGGSLQDLIKSSTNNLDEHTAQWILREILKALVYLHLERKIHRDVKAGNILVASDGSVRLADFGESVQLTHSIAKRQTFAGSPYWMAPEVIMAQDTYNSKADIWSLGVTAIEMIKGRPPYSDMHPMKAVLCIPNNPPPTLGKEGNFSKHFHTFLEQCFQRDPNLRPSAQELLKHPFMKAAKRTDSLNKLLEARRASQMMKSLFGGGLLNSTEPPQDATHKAKPTTALPASAAAAIAAAAASKVDTTSGTPLGAATNDPKTLSVEWDFGDGDESFAEQARVAAAGLGDFDFASPVPQAAVAAAGEAWSGLGISAAAVVVSPPSPGAVTPKARHGSGGMWADGIAAAAGAAGEGEGGGYARKGPPPLAERHRNRGKMTKVGHVLGINDAAAAATLQKEMTVLTRMQDEEIIRRQKLGGLGSWKTSTKSAEATESQDPFPPPPPADPQGTLGQSWWWTPSFFSQEQHQPFSDSFSAKARGTRPFFSGWGSRTSSPTPAPSGEGGGGAEEKRSRLSRLRRHRSDKVRSSSSSSSSSRRARGGSGVSTSSAPRSHAGSHDLAAWEEGGGARGAPAAATAAAAVEALEGAAPAGEAVDEPGGGKSGATSEPGRGPSSSRNLGHSNGERPSSGGRGDGTRKGSPAAATEPRSSESASRPGPPADGGDNANKPDAEPDATAADGDGAAGGRRRRQGGGGDDIEGEEGKEEAAGEEAGTRRLPLPAPLVTKRSWEHDDVGDLFESVDGNGNDGAVLVAAEGAGGVDQAAAAAAGGEAGEARNAVGSEAGAVGGSQAASPSGVRPESAEAGDTARGEEGGVRSAGGRSSLPPAPPLGRALELDGRSEKDTPTSVPKSSLGMPWGSVVFRSSTSESPGANSMNSTAGVLGLGTSGELRDAEGGSVAVTDDYGGGGAEAQEEEGVRGWEEAGVGAAAAGCAALARVDSAAEADDDLASKAATGEEEEEPLQPLPEGAPTGGSGSADDDDDSGVVVPLPKGADGGVVVEEEVEEEEGATEALEAAAAETADAAEDEVRLTAAFHAHLTPALCEALERLDGCSDGQLTLDFVGAIGKSWSSAQASPDAPTTPTAE</sequence>
<dbReference type="FunFam" id="1.10.510.10:FF:000421">
    <property type="entry name" value="Serine/threonine-protein kinase PAK 6"/>
    <property type="match status" value="1"/>
</dbReference>
<comment type="similarity">
    <text evidence="1">Belongs to the protein kinase superfamily. STE Ser/Thr protein kinase family. STE20 subfamily.</text>
</comment>
<keyword evidence="5 11" id="KW-0418">Kinase</keyword>
<dbReference type="EMBL" id="FN649733">
    <property type="protein sequence ID" value="CBN76874.1"/>
    <property type="molecule type" value="Genomic_DNA"/>
</dbReference>
<dbReference type="InterPro" id="IPR050629">
    <property type="entry name" value="STE20/SPS1-PAK"/>
</dbReference>